<reference evidence="2" key="1">
    <citation type="journal article" date="2021" name="bioRxiv">
        <title>Whole Genome Assembly and Annotation of Northern Wild Rice, Zizania palustris L., Supports a Whole Genome Duplication in the Zizania Genus.</title>
        <authorList>
            <person name="Haas M."/>
            <person name="Kono T."/>
            <person name="Macchietto M."/>
            <person name="Millas R."/>
            <person name="McGilp L."/>
            <person name="Shao M."/>
            <person name="Duquette J."/>
            <person name="Hirsch C.N."/>
            <person name="Kimball J."/>
        </authorList>
    </citation>
    <scope>NUCLEOTIDE SEQUENCE</scope>
    <source>
        <tissue evidence="2">Fresh leaf tissue</tissue>
    </source>
</reference>
<evidence type="ECO:0000313" key="2">
    <source>
        <dbReference type="EMBL" id="KAG8053271.1"/>
    </source>
</evidence>
<keyword evidence="3" id="KW-1185">Reference proteome</keyword>
<gene>
    <name evidence="2" type="ORF">GUJ93_ZPchr0001g31708</name>
</gene>
<organism evidence="2 3">
    <name type="scientific">Zizania palustris</name>
    <name type="common">Northern wild rice</name>
    <dbReference type="NCBI Taxonomy" id="103762"/>
    <lineage>
        <taxon>Eukaryota</taxon>
        <taxon>Viridiplantae</taxon>
        <taxon>Streptophyta</taxon>
        <taxon>Embryophyta</taxon>
        <taxon>Tracheophyta</taxon>
        <taxon>Spermatophyta</taxon>
        <taxon>Magnoliopsida</taxon>
        <taxon>Liliopsida</taxon>
        <taxon>Poales</taxon>
        <taxon>Poaceae</taxon>
        <taxon>BOP clade</taxon>
        <taxon>Oryzoideae</taxon>
        <taxon>Oryzeae</taxon>
        <taxon>Zizaniinae</taxon>
        <taxon>Zizania</taxon>
    </lineage>
</organism>
<feature type="region of interest" description="Disordered" evidence="1">
    <location>
        <begin position="1"/>
        <end position="21"/>
    </location>
</feature>
<dbReference type="EMBL" id="JAAALK010000288">
    <property type="protein sequence ID" value="KAG8053271.1"/>
    <property type="molecule type" value="Genomic_DNA"/>
</dbReference>
<comment type="caution">
    <text evidence="2">The sequence shown here is derived from an EMBL/GenBank/DDBJ whole genome shotgun (WGS) entry which is preliminary data.</text>
</comment>
<protein>
    <submittedName>
        <fullName evidence="2">Uncharacterized protein</fullName>
    </submittedName>
</protein>
<name>A0A8J5S9X3_ZIZPA</name>
<dbReference type="AlphaFoldDB" id="A0A8J5S9X3"/>
<evidence type="ECO:0000256" key="1">
    <source>
        <dbReference type="SAM" id="MobiDB-lite"/>
    </source>
</evidence>
<sequence>MATATTPPAIDPSSPVTKATRRNQWLPFATVSKLSTARGIGPRPVRIRVELPYWLVATGSRLRPGVRVCTLEENVETAAHGGQPETPPSLSAASIPLLSLSSRAVSRGSK</sequence>
<evidence type="ECO:0000313" key="3">
    <source>
        <dbReference type="Proteomes" id="UP000729402"/>
    </source>
</evidence>
<dbReference type="Proteomes" id="UP000729402">
    <property type="component" value="Unassembled WGS sequence"/>
</dbReference>
<reference evidence="2" key="2">
    <citation type="submission" date="2021-02" db="EMBL/GenBank/DDBJ databases">
        <authorList>
            <person name="Kimball J.A."/>
            <person name="Haas M.W."/>
            <person name="Macchietto M."/>
            <person name="Kono T."/>
            <person name="Duquette J."/>
            <person name="Shao M."/>
        </authorList>
    </citation>
    <scope>NUCLEOTIDE SEQUENCE</scope>
    <source>
        <tissue evidence="2">Fresh leaf tissue</tissue>
    </source>
</reference>
<proteinExistence type="predicted"/>
<accession>A0A8J5S9X3</accession>